<dbReference type="EMBL" id="JAHHIF010000043">
    <property type="protein sequence ID" value="MBW4547561.1"/>
    <property type="molecule type" value="Genomic_DNA"/>
</dbReference>
<keyword evidence="2" id="KW-0472">Membrane</keyword>
<feature type="region of interest" description="Disordered" evidence="1">
    <location>
        <begin position="89"/>
        <end position="119"/>
    </location>
</feature>
<protein>
    <submittedName>
        <fullName evidence="3">TetR family transcriptional regulator</fullName>
    </submittedName>
</protein>
<sequence>MSSYSLSNVLLPAVFVSSAVFSTLTVPFALIKSEPVLVEIPPIYSGEIQPIFDGEHKDVAIPYVGFAIVVSVGAGIACVEVHRRWHAARASEEEEESRQSVQQTALGQDMSQEALDRPEYRPEVSAIEFSLKDEDFNHQTLTTPNATTEAVDIAIEESEHAFDATHLGFPPLTFPEISQVITSDTPKIAIATLSDKLNLSQTPQETQSVQQDKEQVGSFSSVQAQDLALSKVLESRTLYQTCRIKVPHLERRLFAILVEGQYYSFSRAEETKEHVLEIMARLGDKLEKTVITKNEKGYVIWDLESEVSSTIS</sequence>
<dbReference type="AlphaFoldDB" id="A0A951UDD3"/>
<name>A0A951UDD3_9CYAN</name>
<evidence type="ECO:0000256" key="2">
    <source>
        <dbReference type="SAM" id="Phobius"/>
    </source>
</evidence>
<proteinExistence type="predicted"/>
<reference evidence="3" key="1">
    <citation type="submission" date="2021-05" db="EMBL/GenBank/DDBJ databases">
        <authorList>
            <person name="Pietrasiak N."/>
            <person name="Ward R."/>
            <person name="Stajich J.E."/>
            <person name="Kurbessoian T."/>
        </authorList>
    </citation>
    <scope>NUCLEOTIDE SEQUENCE</scope>
    <source>
        <strain evidence="3">CPER-KK1</strain>
    </source>
</reference>
<gene>
    <name evidence="3" type="ORF">KME25_24435</name>
</gene>
<dbReference type="Proteomes" id="UP000753908">
    <property type="component" value="Unassembled WGS sequence"/>
</dbReference>
<evidence type="ECO:0000313" key="3">
    <source>
        <dbReference type="EMBL" id="MBW4547561.1"/>
    </source>
</evidence>
<reference evidence="3" key="2">
    <citation type="journal article" date="2022" name="Microbiol. Resour. Announc.">
        <title>Metagenome Sequencing to Explore Phylogenomics of Terrestrial Cyanobacteria.</title>
        <authorList>
            <person name="Ward R.D."/>
            <person name="Stajich J.E."/>
            <person name="Johansen J.R."/>
            <person name="Huntemann M."/>
            <person name="Clum A."/>
            <person name="Foster B."/>
            <person name="Foster B."/>
            <person name="Roux S."/>
            <person name="Palaniappan K."/>
            <person name="Varghese N."/>
            <person name="Mukherjee S."/>
            <person name="Reddy T.B.K."/>
            <person name="Daum C."/>
            <person name="Copeland A."/>
            <person name="Chen I.A."/>
            <person name="Ivanova N.N."/>
            <person name="Kyrpides N.C."/>
            <person name="Shapiro N."/>
            <person name="Eloe-Fadrosh E.A."/>
            <person name="Pietrasiak N."/>
        </authorList>
    </citation>
    <scope>NUCLEOTIDE SEQUENCE</scope>
    <source>
        <strain evidence="3">CPER-KK1</strain>
    </source>
</reference>
<feature type="transmembrane region" description="Helical" evidence="2">
    <location>
        <begin position="60"/>
        <end position="79"/>
    </location>
</feature>
<keyword evidence="2" id="KW-0812">Transmembrane</keyword>
<feature type="transmembrane region" description="Helical" evidence="2">
    <location>
        <begin position="9"/>
        <end position="31"/>
    </location>
</feature>
<keyword evidence="2" id="KW-1133">Transmembrane helix</keyword>
<organism evidence="3 4">
    <name type="scientific">Symplocastrum torsivum CPER-KK1</name>
    <dbReference type="NCBI Taxonomy" id="450513"/>
    <lineage>
        <taxon>Bacteria</taxon>
        <taxon>Bacillati</taxon>
        <taxon>Cyanobacteriota</taxon>
        <taxon>Cyanophyceae</taxon>
        <taxon>Oscillatoriophycideae</taxon>
        <taxon>Oscillatoriales</taxon>
        <taxon>Microcoleaceae</taxon>
        <taxon>Symplocastrum</taxon>
    </lineage>
</organism>
<feature type="compositionally biased region" description="Polar residues" evidence="1">
    <location>
        <begin position="99"/>
        <end position="111"/>
    </location>
</feature>
<comment type="caution">
    <text evidence="3">The sequence shown here is derived from an EMBL/GenBank/DDBJ whole genome shotgun (WGS) entry which is preliminary data.</text>
</comment>
<evidence type="ECO:0000313" key="4">
    <source>
        <dbReference type="Proteomes" id="UP000753908"/>
    </source>
</evidence>
<evidence type="ECO:0000256" key="1">
    <source>
        <dbReference type="SAM" id="MobiDB-lite"/>
    </source>
</evidence>
<accession>A0A951UDD3</accession>